<evidence type="ECO:0000259" key="6">
    <source>
        <dbReference type="PROSITE" id="PS50109"/>
    </source>
</evidence>
<dbReference type="InterPro" id="IPR005467">
    <property type="entry name" value="His_kinase_dom"/>
</dbReference>
<dbReference type="EMBL" id="CP093442">
    <property type="protein sequence ID" value="UOF00693.1"/>
    <property type="molecule type" value="Genomic_DNA"/>
</dbReference>
<dbReference type="GO" id="GO:0005524">
    <property type="term" value="F:ATP binding"/>
    <property type="evidence" value="ECO:0007669"/>
    <property type="project" value="UniProtKB-KW"/>
</dbReference>
<evidence type="ECO:0000256" key="1">
    <source>
        <dbReference type="ARBA" id="ARBA00000085"/>
    </source>
</evidence>
<evidence type="ECO:0000256" key="5">
    <source>
        <dbReference type="PROSITE-ProRule" id="PRU00169"/>
    </source>
</evidence>
<keyword evidence="11" id="KW-1185">Reference proteome</keyword>
<dbReference type="Pfam" id="PF00072">
    <property type="entry name" value="Response_reg"/>
    <property type="match status" value="1"/>
</dbReference>
<dbReference type="SMART" id="SM00388">
    <property type="entry name" value="HisKA"/>
    <property type="match status" value="1"/>
</dbReference>
<dbReference type="Gene3D" id="3.40.50.2300">
    <property type="match status" value="1"/>
</dbReference>
<dbReference type="InterPro" id="IPR001610">
    <property type="entry name" value="PAC"/>
</dbReference>
<dbReference type="Gene3D" id="1.10.287.130">
    <property type="match status" value="1"/>
</dbReference>
<proteinExistence type="predicted"/>
<dbReference type="NCBIfam" id="TIGR00229">
    <property type="entry name" value="sensory_box"/>
    <property type="match status" value="1"/>
</dbReference>
<dbReference type="SMART" id="SM00086">
    <property type="entry name" value="PAC"/>
    <property type="match status" value="1"/>
</dbReference>
<dbReference type="InterPro" id="IPR003661">
    <property type="entry name" value="HisK_dim/P_dom"/>
</dbReference>
<dbReference type="Pfam" id="PF02518">
    <property type="entry name" value="HATPase_c"/>
    <property type="match status" value="1"/>
</dbReference>
<dbReference type="InterPro" id="IPR004358">
    <property type="entry name" value="Sig_transdc_His_kin-like_C"/>
</dbReference>
<feature type="domain" description="Histidine kinase" evidence="6">
    <location>
        <begin position="151"/>
        <end position="371"/>
    </location>
</feature>
<dbReference type="InterPro" id="IPR000014">
    <property type="entry name" value="PAS"/>
</dbReference>
<dbReference type="SUPFAM" id="SSF55874">
    <property type="entry name" value="ATPase domain of HSP90 chaperone/DNA topoisomerase II/histidine kinase"/>
    <property type="match status" value="1"/>
</dbReference>
<dbReference type="Gene3D" id="3.30.450.20">
    <property type="entry name" value="PAS domain"/>
    <property type="match status" value="1"/>
</dbReference>
<dbReference type="Pfam" id="PF00512">
    <property type="entry name" value="HisKA"/>
    <property type="match status" value="1"/>
</dbReference>
<evidence type="ECO:0000259" key="7">
    <source>
        <dbReference type="PROSITE" id="PS50110"/>
    </source>
</evidence>
<dbReference type="CDD" id="cd17546">
    <property type="entry name" value="REC_hyHK_CKI1_RcsC-like"/>
    <property type="match status" value="1"/>
</dbReference>
<dbReference type="InterPro" id="IPR036097">
    <property type="entry name" value="HisK_dim/P_sf"/>
</dbReference>
<dbReference type="CDD" id="cd00130">
    <property type="entry name" value="PAS"/>
    <property type="match status" value="1"/>
</dbReference>
<dbReference type="RefSeq" id="WP_243536867.1">
    <property type="nucleotide sequence ID" value="NZ_CP093442.1"/>
</dbReference>
<dbReference type="InterPro" id="IPR003594">
    <property type="entry name" value="HATPase_dom"/>
</dbReference>
<keyword evidence="10" id="KW-0547">Nucleotide-binding</keyword>
<dbReference type="PROSITE" id="PS50110">
    <property type="entry name" value="RESPONSE_REGULATORY"/>
    <property type="match status" value="1"/>
</dbReference>
<sequence length="535" mass="60287">MTESVFEALLDSNAVIEFDARGYILWANQNFLNLFGYAFEEIVGRHHSMFLPEFQNHELSYLEMWTQLANGHSQAGEFRRVTKFGEPIWIQGAYTPVRNAHGKVVKIVKMAMDITEKKTLAEHLEKKNRELLSTAAKAKAATHAKSIFLANMSHEIRTPLNSIIGITDTLAETSLDDQQANFVEILQRANNQLMTIINDILDLSKVEAGEIELKLIPFELKKLLDELVSVLGFRAKEKGLQLKLSVDADLDTFFIGDIDRLRQVLMNLVNNAIKFTHTGEITLRVAKNHTSRPGNILFCVADTGIGIQKSKFKDIFKPFTQADSATNRRYGGTGLGLSITKNIVELMSGQIWLESEPNTGSVFYFTASMPVTTERKTQMHNPFQGRYKLSDLSHTIIDSRLKILVVDDVDDNRNLFGIYLQNSIHQISYAESGVEAVNMAKEQRYDIIFMDVQMPEMDGYEATRQIRDFEAFTGRTPSHIFACTANAFSEDVAKSLQSGCDMHLSKPIRKDTLIKAIKSTFTAEPHPTFRDATTA</sequence>
<keyword evidence="10" id="KW-0067">ATP-binding</keyword>
<dbReference type="Gene3D" id="3.30.565.10">
    <property type="entry name" value="Histidine kinase-like ATPase, C-terminal domain"/>
    <property type="match status" value="1"/>
</dbReference>
<evidence type="ECO:0000313" key="11">
    <source>
        <dbReference type="Proteomes" id="UP000830116"/>
    </source>
</evidence>
<name>A0ABY4C725_9BACT</name>
<dbReference type="InterPro" id="IPR035965">
    <property type="entry name" value="PAS-like_dom_sf"/>
</dbReference>
<dbReference type="PROSITE" id="PS50109">
    <property type="entry name" value="HIS_KIN"/>
    <property type="match status" value="1"/>
</dbReference>
<reference evidence="10" key="1">
    <citation type="submission" date="2022-03" db="EMBL/GenBank/DDBJ databases">
        <title>Genome Identification and Characterization of new species Bdellovibrio reynosense LBG001 sp. nov. from a Mexico soil sample.</title>
        <authorList>
            <person name="Camilli A."/>
            <person name="Ajao Y."/>
            <person name="Guo X."/>
        </authorList>
    </citation>
    <scope>NUCLEOTIDE SEQUENCE</scope>
    <source>
        <strain evidence="10">LBG001</strain>
    </source>
</reference>
<feature type="domain" description="PAS" evidence="8">
    <location>
        <begin position="2"/>
        <end position="53"/>
    </location>
</feature>
<dbReference type="SUPFAM" id="SSF52172">
    <property type="entry name" value="CheY-like"/>
    <property type="match status" value="1"/>
</dbReference>
<keyword evidence="3 5" id="KW-0597">Phosphoprotein</keyword>
<dbReference type="CDD" id="cd16922">
    <property type="entry name" value="HATPase_EvgS-ArcB-TorS-like"/>
    <property type="match status" value="1"/>
</dbReference>
<protein>
    <recommendedName>
        <fullName evidence="2">histidine kinase</fullName>
        <ecNumber evidence="2">2.7.13.3</ecNumber>
    </recommendedName>
</protein>
<organism evidence="10 11">
    <name type="scientific">Bdellovibrio reynosensis</name>
    <dbReference type="NCBI Taxonomy" id="2835041"/>
    <lineage>
        <taxon>Bacteria</taxon>
        <taxon>Pseudomonadati</taxon>
        <taxon>Bdellovibrionota</taxon>
        <taxon>Bdellovibrionia</taxon>
        <taxon>Bdellovibrionales</taxon>
        <taxon>Pseudobdellovibrionaceae</taxon>
        <taxon>Bdellovibrio</taxon>
    </lineage>
</organism>
<feature type="domain" description="Response regulatory" evidence="7">
    <location>
        <begin position="402"/>
        <end position="521"/>
    </location>
</feature>
<dbReference type="PRINTS" id="PR00344">
    <property type="entry name" value="BCTRLSENSOR"/>
</dbReference>
<dbReference type="SUPFAM" id="SSF55785">
    <property type="entry name" value="PYP-like sensor domain (PAS domain)"/>
    <property type="match status" value="1"/>
</dbReference>
<dbReference type="CDD" id="cd00082">
    <property type="entry name" value="HisKA"/>
    <property type="match status" value="1"/>
</dbReference>
<dbReference type="InterPro" id="IPR001789">
    <property type="entry name" value="Sig_transdc_resp-reg_receiver"/>
</dbReference>
<dbReference type="SMART" id="SM00448">
    <property type="entry name" value="REC"/>
    <property type="match status" value="1"/>
</dbReference>
<dbReference type="SMART" id="SM00387">
    <property type="entry name" value="HATPase_c"/>
    <property type="match status" value="1"/>
</dbReference>
<feature type="modified residue" description="4-aspartylphosphate" evidence="5">
    <location>
        <position position="451"/>
    </location>
</feature>
<evidence type="ECO:0000256" key="3">
    <source>
        <dbReference type="ARBA" id="ARBA00022553"/>
    </source>
</evidence>
<dbReference type="PANTHER" id="PTHR45339:SF1">
    <property type="entry name" value="HYBRID SIGNAL TRANSDUCTION HISTIDINE KINASE J"/>
    <property type="match status" value="1"/>
</dbReference>
<dbReference type="PROSITE" id="PS50112">
    <property type="entry name" value="PAS"/>
    <property type="match status" value="1"/>
</dbReference>
<comment type="catalytic activity">
    <reaction evidence="1">
        <text>ATP + protein L-histidine = ADP + protein N-phospho-L-histidine.</text>
        <dbReference type="EC" id="2.7.13.3"/>
    </reaction>
</comment>
<dbReference type="InterPro" id="IPR011006">
    <property type="entry name" value="CheY-like_superfamily"/>
</dbReference>
<evidence type="ECO:0000256" key="2">
    <source>
        <dbReference type="ARBA" id="ARBA00012438"/>
    </source>
</evidence>
<evidence type="ECO:0000259" key="9">
    <source>
        <dbReference type="PROSITE" id="PS50113"/>
    </source>
</evidence>
<dbReference type="PROSITE" id="PS50113">
    <property type="entry name" value="PAC"/>
    <property type="match status" value="1"/>
</dbReference>
<keyword evidence="4" id="KW-0902">Two-component regulatory system</keyword>
<dbReference type="SUPFAM" id="SSF47384">
    <property type="entry name" value="Homodimeric domain of signal transducing histidine kinase"/>
    <property type="match status" value="1"/>
</dbReference>
<evidence type="ECO:0000313" key="10">
    <source>
        <dbReference type="EMBL" id="UOF00693.1"/>
    </source>
</evidence>
<gene>
    <name evidence="10" type="ORF">MNR06_13395</name>
</gene>
<dbReference type="Proteomes" id="UP000830116">
    <property type="component" value="Chromosome"/>
</dbReference>
<dbReference type="Pfam" id="PF13426">
    <property type="entry name" value="PAS_9"/>
    <property type="match status" value="1"/>
</dbReference>
<dbReference type="InterPro" id="IPR036890">
    <property type="entry name" value="HATPase_C_sf"/>
</dbReference>
<dbReference type="PANTHER" id="PTHR45339">
    <property type="entry name" value="HYBRID SIGNAL TRANSDUCTION HISTIDINE KINASE J"/>
    <property type="match status" value="1"/>
</dbReference>
<dbReference type="InterPro" id="IPR000700">
    <property type="entry name" value="PAS-assoc_C"/>
</dbReference>
<evidence type="ECO:0000256" key="4">
    <source>
        <dbReference type="ARBA" id="ARBA00023012"/>
    </source>
</evidence>
<dbReference type="EC" id="2.7.13.3" evidence="2"/>
<feature type="domain" description="PAC" evidence="9">
    <location>
        <begin position="74"/>
        <end position="126"/>
    </location>
</feature>
<evidence type="ECO:0000259" key="8">
    <source>
        <dbReference type="PROSITE" id="PS50112"/>
    </source>
</evidence>
<accession>A0ABY4C725</accession>